<proteinExistence type="predicted"/>
<evidence type="ECO:0000256" key="2">
    <source>
        <dbReference type="ARBA" id="ARBA00022737"/>
    </source>
</evidence>
<organism evidence="5 6">
    <name type="scientific">Dryococelus australis</name>
    <dbReference type="NCBI Taxonomy" id="614101"/>
    <lineage>
        <taxon>Eukaryota</taxon>
        <taxon>Metazoa</taxon>
        <taxon>Ecdysozoa</taxon>
        <taxon>Arthropoda</taxon>
        <taxon>Hexapoda</taxon>
        <taxon>Insecta</taxon>
        <taxon>Pterygota</taxon>
        <taxon>Neoptera</taxon>
        <taxon>Polyneoptera</taxon>
        <taxon>Phasmatodea</taxon>
        <taxon>Verophasmatodea</taxon>
        <taxon>Anareolatae</taxon>
        <taxon>Phasmatidae</taxon>
        <taxon>Eurycanthinae</taxon>
        <taxon>Dryococelus</taxon>
    </lineage>
</organism>
<dbReference type="Gene3D" id="2.10.70.10">
    <property type="entry name" value="Complement Module, domain 1"/>
    <property type="match status" value="1"/>
</dbReference>
<dbReference type="Pfam" id="PF02822">
    <property type="entry name" value="Antistasin"/>
    <property type="match status" value="3"/>
</dbReference>
<dbReference type="InterPro" id="IPR011061">
    <property type="entry name" value="Hirudin/antistatin"/>
</dbReference>
<evidence type="ECO:0000313" key="6">
    <source>
        <dbReference type="Proteomes" id="UP001159363"/>
    </source>
</evidence>
<dbReference type="Pfam" id="PF23334">
    <property type="entry name" value="VWC2L_2nd"/>
    <property type="match status" value="1"/>
</dbReference>
<gene>
    <name evidence="5" type="ORF">PR048_031338</name>
</gene>
<comment type="caution">
    <text evidence="5">The sequence shown here is derived from an EMBL/GenBank/DDBJ whole genome shotgun (WGS) entry which is preliminary data.</text>
</comment>
<dbReference type="InterPro" id="IPR052624">
    <property type="entry name" value="CRIM1"/>
</dbReference>
<dbReference type="PROSITE" id="PS51252">
    <property type="entry name" value="ANTISTASIN"/>
    <property type="match status" value="2"/>
</dbReference>
<dbReference type="PROSITE" id="PS50184">
    <property type="entry name" value="VWFC_2"/>
    <property type="match status" value="1"/>
</dbReference>
<evidence type="ECO:0000256" key="1">
    <source>
        <dbReference type="ARBA" id="ARBA00022729"/>
    </source>
</evidence>
<keyword evidence="6" id="KW-1185">Reference proteome</keyword>
<evidence type="ECO:0000313" key="5">
    <source>
        <dbReference type="EMBL" id="KAJ8867536.1"/>
    </source>
</evidence>
<feature type="domain" description="Antistasin-like" evidence="4">
    <location>
        <begin position="137"/>
        <end position="163"/>
    </location>
</feature>
<dbReference type="InterPro" id="IPR001007">
    <property type="entry name" value="VWF_dom"/>
</dbReference>
<dbReference type="PANTHER" id="PTHR46439:SF1">
    <property type="entry name" value="CYSTEINE-RICH MOTOR NEURON 1 PROTEIN"/>
    <property type="match status" value="1"/>
</dbReference>
<feature type="domain" description="VWFC" evidence="3">
    <location>
        <begin position="19"/>
        <end position="76"/>
    </location>
</feature>
<protein>
    <recommendedName>
        <fullName evidence="7">Kielin/chordin-like protein</fullName>
    </recommendedName>
</protein>
<dbReference type="EMBL" id="JARBHB010000015">
    <property type="protein sequence ID" value="KAJ8867536.1"/>
    <property type="molecule type" value="Genomic_DNA"/>
</dbReference>
<evidence type="ECO:0000259" key="4">
    <source>
        <dbReference type="PROSITE" id="PS51252"/>
    </source>
</evidence>
<accession>A0ABQ9G7Q4</accession>
<name>A0ABQ9G7Q4_9NEOP</name>
<sequence>MVCDVAVDVVGDNDTPGPHGCISSQGKILQNGDSWQEDPCTSCVCVDGLKKCQAYMCEVSCVNPTYVPDECCPFCNCEYLAHLFYCISSTSVVLVLQECTECTALFKPNQELLVVDAYAELILCCAATSVVVVPPHCPALNNCSLRCLQGFVRDAAGCFLCQCKAEECVLHCADGYEQDNHGNKLCQCATPPTCPPLVGCHKNCSHGYRLSKDGCPICRCSQCRQLTDCIKSCVHGLRTNDRGCTICKCRGKAANT</sequence>
<reference evidence="5 6" key="1">
    <citation type="submission" date="2023-02" db="EMBL/GenBank/DDBJ databases">
        <title>LHISI_Scaffold_Assembly.</title>
        <authorList>
            <person name="Stuart O.P."/>
            <person name="Cleave R."/>
            <person name="Magrath M.J.L."/>
            <person name="Mikheyev A.S."/>
        </authorList>
    </citation>
    <scope>NUCLEOTIDE SEQUENCE [LARGE SCALE GENOMIC DNA]</scope>
    <source>
        <strain evidence="5">Daus_M_001</strain>
        <tissue evidence="5">Leg muscle</tissue>
    </source>
</reference>
<dbReference type="SUPFAM" id="SSF57603">
    <property type="entry name" value="FnI-like domain"/>
    <property type="match status" value="1"/>
</dbReference>
<evidence type="ECO:0008006" key="7">
    <source>
        <dbReference type="Google" id="ProtNLM"/>
    </source>
</evidence>
<feature type="domain" description="Antistasin-like" evidence="4">
    <location>
        <begin position="194"/>
        <end position="220"/>
    </location>
</feature>
<keyword evidence="1" id="KW-0732">Signal</keyword>
<keyword evidence="2" id="KW-0677">Repeat</keyword>
<dbReference type="PROSITE" id="PS01208">
    <property type="entry name" value="VWFC_1"/>
    <property type="match status" value="1"/>
</dbReference>
<dbReference type="PANTHER" id="PTHR46439">
    <property type="entry name" value="CYSTEINE-RICH MOTOR NEURON 1 PROTEIN"/>
    <property type="match status" value="1"/>
</dbReference>
<dbReference type="Proteomes" id="UP001159363">
    <property type="component" value="Chromosome 14"/>
</dbReference>
<evidence type="ECO:0000259" key="3">
    <source>
        <dbReference type="PROSITE" id="PS50184"/>
    </source>
</evidence>
<dbReference type="SUPFAM" id="SSF57262">
    <property type="entry name" value="Leech antihemostatic proteins"/>
    <property type="match status" value="1"/>
</dbReference>
<dbReference type="InterPro" id="IPR004094">
    <property type="entry name" value="Antistasin-like"/>
</dbReference>
<dbReference type="SMART" id="SM00214">
    <property type="entry name" value="VWC"/>
    <property type="match status" value="1"/>
</dbReference>
<dbReference type="Gene3D" id="2.10.22.10">
    <property type="entry name" value="Antistasin, domain 1"/>
    <property type="match status" value="3"/>
</dbReference>